<accession>A0A7S4JYN1</accession>
<dbReference type="InterPro" id="IPR052053">
    <property type="entry name" value="IM_YidH-like"/>
</dbReference>
<reference evidence="8" key="1">
    <citation type="submission" date="2021-01" db="EMBL/GenBank/DDBJ databases">
        <authorList>
            <person name="Corre E."/>
            <person name="Pelletier E."/>
            <person name="Niang G."/>
            <person name="Scheremetjew M."/>
            <person name="Finn R."/>
            <person name="Kale V."/>
            <person name="Holt S."/>
            <person name="Cochrane G."/>
            <person name="Meng A."/>
            <person name="Brown T."/>
            <person name="Cohen L."/>
        </authorList>
    </citation>
    <scope>NUCLEOTIDE SEQUENCE</scope>
    <source>
        <strain evidence="8">Isolate 1302-5</strain>
    </source>
</reference>
<evidence type="ECO:0000256" key="6">
    <source>
        <dbReference type="SAM" id="Phobius"/>
    </source>
</evidence>
<protein>
    <recommendedName>
        <fullName evidence="7">DUF202 domain-containing protein</fullName>
    </recommendedName>
</protein>
<comment type="subcellular location">
    <subcellularLocation>
        <location evidence="1">Cell membrane</location>
        <topology evidence="1">Multi-pass membrane protein</topology>
    </subcellularLocation>
</comment>
<keyword evidence="2" id="KW-1003">Cell membrane</keyword>
<feature type="domain" description="DUF202" evidence="7">
    <location>
        <begin position="20"/>
        <end position="82"/>
    </location>
</feature>
<evidence type="ECO:0000256" key="1">
    <source>
        <dbReference type="ARBA" id="ARBA00004651"/>
    </source>
</evidence>
<feature type="transmembrane region" description="Helical" evidence="6">
    <location>
        <begin position="56"/>
        <end position="76"/>
    </location>
</feature>
<evidence type="ECO:0000256" key="2">
    <source>
        <dbReference type="ARBA" id="ARBA00022475"/>
    </source>
</evidence>
<gene>
    <name evidence="8" type="ORF">OAUR00152_LOCUS36024</name>
</gene>
<dbReference type="InterPro" id="IPR003807">
    <property type="entry name" value="DUF202"/>
</dbReference>
<keyword evidence="5 6" id="KW-0472">Membrane</keyword>
<keyword evidence="3 6" id="KW-0812">Transmembrane</keyword>
<sequence length="118" mass="12773">MSYEAVSLSRHVPNEGSTARDHLANERTLLAWVRTSVSLIALGIAVAKFDPNRKTGLAVGLMLVCLGIVMIGTSRVRYFDVLQSLERGEFRINEGGVNVILGLIVFVSVASLIVMTTV</sequence>
<feature type="transmembrane region" description="Helical" evidence="6">
    <location>
        <begin position="96"/>
        <end position="115"/>
    </location>
</feature>
<dbReference type="PANTHER" id="PTHR34187:SF2">
    <property type="entry name" value="DUF202 DOMAIN-CONTAINING PROTEIN"/>
    <property type="match status" value="1"/>
</dbReference>
<dbReference type="GO" id="GO:0005886">
    <property type="term" value="C:plasma membrane"/>
    <property type="evidence" value="ECO:0007669"/>
    <property type="project" value="UniProtKB-SubCell"/>
</dbReference>
<dbReference type="EMBL" id="HBKQ01052408">
    <property type="protein sequence ID" value="CAE2278097.1"/>
    <property type="molecule type" value="Transcribed_RNA"/>
</dbReference>
<evidence type="ECO:0000256" key="4">
    <source>
        <dbReference type="ARBA" id="ARBA00022989"/>
    </source>
</evidence>
<evidence type="ECO:0000256" key="3">
    <source>
        <dbReference type="ARBA" id="ARBA00022692"/>
    </source>
</evidence>
<organism evidence="8">
    <name type="scientific">Odontella aurita</name>
    <dbReference type="NCBI Taxonomy" id="265563"/>
    <lineage>
        <taxon>Eukaryota</taxon>
        <taxon>Sar</taxon>
        <taxon>Stramenopiles</taxon>
        <taxon>Ochrophyta</taxon>
        <taxon>Bacillariophyta</taxon>
        <taxon>Mediophyceae</taxon>
        <taxon>Biddulphiophycidae</taxon>
        <taxon>Eupodiscales</taxon>
        <taxon>Odontellaceae</taxon>
        <taxon>Odontella</taxon>
    </lineage>
</organism>
<dbReference type="PANTHER" id="PTHR34187">
    <property type="entry name" value="FGR18P"/>
    <property type="match status" value="1"/>
</dbReference>
<evidence type="ECO:0000259" key="7">
    <source>
        <dbReference type="Pfam" id="PF02656"/>
    </source>
</evidence>
<dbReference type="Pfam" id="PF02656">
    <property type="entry name" value="DUF202"/>
    <property type="match status" value="1"/>
</dbReference>
<feature type="transmembrane region" description="Helical" evidence="6">
    <location>
        <begin position="29"/>
        <end position="49"/>
    </location>
</feature>
<name>A0A7S4JYN1_9STRA</name>
<keyword evidence="4 6" id="KW-1133">Transmembrane helix</keyword>
<evidence type="ECO:0000313" key="8">
    <source>
        <dbReference type="EMBL" id="CAE2278097.1"/>
    </source>
</evidence>
<dbReference type="AlphaFoldDB" id="A0A7S4JYN1"/>
<proteinExistence type="predicted"/>
<evidence type="ECO:0000256" key="5">
    <source>
        <dbReference type="ARBA" id="ARBA00023136"/>
    </source>
</evidence>